<dbReference type="InterPro" id="IPR050273">
    <property type="entry name" value="GppA/Ppx_hydrolase"/>
</dbReference>
<dbReference type="EMBL" id="LAZR01001136">
    <property type="protein sequence ID" value="KKN50061.1"/>
    <property type="molecule type" value="Genomic_DNA"/>
</dbReference>
<protein>
    <submittedName>
        <fullName evidence="4">Uncharacterized protein</fullName>
    </submittedName>
</protein>
<dbReference type="PIRSF" id="PIRSF001267">
    <property type="entry name" value="Pyrophosphatase_GppA_Ppx"/>
    <property type="match status" value="1"/>
</dbReference>
<dbReference type="FunFam" id="3.30.420.150:FF:000001">
    <property type="entry name" value="Guanosine-5'-triphosphate,3'-diphosphate pyrophosphatase"/>
    <property type="match status" value="1"/>
</dbReference>
<gene>
    <name evidence="4" type="ORF">LCGC14_0636560</name>
</gene>
<dbReference type="Pfam" id="PF02541">
    <property type="entry name" value="Ppx-GppA"/>
    <property type="match status" value="1"/>
</dbReference>
<evidence type="ECO:0000259" key="3">
    <source>
        <dbReference type="Pfam" id="PF21447"/>
    </source>
</evidence>
<dbReference type="SUPFAM" id="SSF109604">
    <property type="entry name" value="HD-domain/PDEase-like"/>
    <property type="match status" value="1"/>
</dbReference>
<accession>A0A0F9TLV8</accession>
<comment type="caution">
    <text evidence="4">The sequence shown here is derived from an EMBL/GenBank/DDBJ whole genome shotgun (WGS) entry which is preliminary data.</text>
</comment>
<dbReference type="FunFam" id="3.30.420.40:FF:000023">
    <property type="entry name" value="Guanosine-5'-triphosphate,3'-diphosphate pyrophosphatase"/>
    <property type="match status" value="1"/>
</dbReference>
<evidence type="ECO:0000313" key="4">
    <source>
        <dbReference type="EMBL" id="KKN50061.1"/>
    </source>
</evidence>
<proteinExistence type="predicted"/>
<name>A0A0F9TLV8_9ZZZZ</name>
<sequence length="495" mass="56087">MNDHPSIAAVDLGSNSFHLVVAREVDGTLQILHKEKQRVYLADGLDDKFRLSQQAIDRALIVLKQFAKTLQDFPACNVKVAATYTFRRAKNIHAFLTQANKAFPFHIDVIAGQEEARLIYQGVAHYVHNEDNRLVIDIGGGSTELIVGKHFKHKLLTSRNMGCVSYTNQFFSDGIINSKRFNKAEIKAEQEIEAIFANYVAEGWKNVIGTSGTIKSILAMVSAQNPHQPCITYDDLLSLKQQFIKSKRIDNLQIEGLTPERQQSMCGGLAILIAIFREFAITELTYSDFSLREGLLHEMQQKLADKDIRSNTINNVSDRYTVDKAHATRVSDTAIWLYERLKSSWQLNNKDDVALLTWAAKLHEIGLSINSSGINKHSAYIVANSQLPGFTQQEQLILSSLIRFYRKKIKLDELSEFITISQQQVLKLITILRLAILFNQKRQVSQKPNMEISANSIGLFIKFCDNYLQEHTLLQADLELEQRYLKKVGIALNCS</sequence>
<dbReference type="GO" id="GO:0006798">
    <property type="term" value="P:polyphosphate catabolic process"/>
    <property type="evidence" value="ECO:0007669"/>
    <property type="project" value="TreeGrafter"/>
</dbReference>
<dbReference type="InterPro" id="IPR030673">
    <property type="entry name" value="PyroPPase_GppA_Ppx"/>
</dbReference>
<dbReference type="Gene3D" id="3.30.420.150">
    <property type="entry name" value="Exopolyphosphatase. Domain 2"/>
    <property type="match status" value="1"/>
</dbReference>
<dbReference type="Gene3D" id="3.30.420.40">
    <property type="match status" value="1"/>
</dbReference>
<keyword evidence="1" id="KW-0378">Hydrolase</keyword>
<dbReference type="AlphaFoldDB" id="A0A0F9TLV8"/>
<dbReference type="PANTHER" id="PTHR30005">
    <property type="entry name" value="EXOPOLYPHOSPHATASE"/>
    <property type="match status" value="1"/>
</dbReference>
<reference evidence="4" key="1">
    <citation type="journal article" date="2015" name="Nature">
        <title>Complex archaea that bridge the gap between prokaryotes and eukaryotes.</title>
        <authorList>
            <person name="Spang A."/>
            <person name="Saw J.H."/>
            <person name="Jorgensen S.L."/>
            <person name="Zaremba-Niedzwiedzka K."/>
            <person name="Martijn J."/>
            <person name="Lind A.E."/>
            <person name="van Eijk R."/>
            <person name="Schleper C."/>
            <person name="Guy L."/>
            <person name="Ettema T.J."/>
        </authorList>
    </citation>
    <scope>NUCLEOTIDE SEQUENCE</scope>
</reference>
<evidence type="ECO:0000256" key="1">
    <source>
        <dbReference type="ARBA" id="ARBA00022801"/>
    </source>
</evidence>
<dbReference type="InterPro" id="IPR043129">
    <property type="entry name" value="ATPase_NBD"/>
</dbReference>
<dbReference type="GO" id="GO:0004309">
    <property type="term" value="F:exopolyphosphatase activity"/>
    <property type="evidence" value="ECO:0007669"/>
    <property type="project" value="TreeGrafter"/>
</dbReference>
<feature type="domain" description="Ppx/GppA phosphatase C-terminal" evidence="3">
    <location>
        <begin position="308"/>
        <end position="482"/>
    </location>
</feature>
<dbReference type="InterPro" id="IPR003695">
    <property type="entry name" value="Ppx_GppA_N"/>
</dbReference>
<dbReference type="CDD" id="cd24053">
    <property type="entry name" value="ASKHA_NBD_EcPPX-GppA-like"/>
    <property type="match status" value="1"/>
</dbReference>
<dbReference type="Gene3D" id="1.10.3210.10">
    <property type="entry name" value="Hypothetical protein af1432"/>
    <property type="match status" value="1"/>
</dbReference>
<evidence type="ECO:0000259" key="2">
    <source>
        <dbReference type="Pfam" id="PF02541"/>
    </source>
</evidence>
<organism evidence="4">
    <name type="scientific">marine sediment metagenome</name>
    <dbReference type="NCBI Taxonomy" id="412755"/>
    <lineage>
        <taxon>unclassified sequences</taxon>
        <taxon>metagenomes</taxon>
        <taxon>ecological metagenomes</taxon>
    </lineage>
</organism>
<dbReference type="PANTHER" id="PTHR30005:SF14">
    <property type="entry name" value="EXOPOLYPHOSPHATASE"/>
    <property type="match status" value="1"/>
</dbReference>
<dbReference type="InterPro" id="IPR048950">
    <property type="entry name" value="Ppx_GppA_C"/>
</dbReference>
<feature type="domain" description="Ppx/GppA phosphatase N-terminal" evidence="2">
    <location>
        <begin position="20"/>
        <end position="301"/>
    </location>
</feature>
<dbReference type="SUPFAM" id="SSF53067">
    <property type="entry name" value="Actin-like ATPase domain"/>
    <property type="match status" value="2"/>
</dbReference>
<dbReference type="Pfam" id="PF21447">
    <property type="entry name" value="Ppx-GppA_III"/>
    <property type="match status" value="1"/>
</dbReference>